<dbReference type="InterPro" id="IPR019557">
    <property type="entry name" value="AminoTfrase-like_pln_mobile"/>
</dbReference>
<keyword evidence="1" id="KW-0175">Coiled coil</keyword>
<feature type="compositionally biased region" description="Basic and acidic residues" evidence="2">
    <location>
        <begin position="889"/>
        <end position="903"/>
    </location>
</feature>
<comment type="caution">
    <text evidence="4">The sequence shown here is derived from an EMBL/GenBank/DDBJ whole genome shotgun (WGS) entry which is preliminary data.</text>
</comment>
<dbReference type="PANTHER" id="PTHR46033">
    <property type="entry name" value="PROTEIN MAIN-LIKE 2"/>
    <property type="match status" value="1"/>
</dbReference>
<feature type="region of interest" description="Disordered" evidence="2">
    <location>
        <begin position="712"/>
        <end position="935"/>
    </location>
</feature>
<feature type="coiled-coil region" evidence="1">
    <location>
        <begin position="1086"/>
        <end position="1113"/>
    </location>
</feature>
<keyword evidence="5" id="KW-1185">Reference proteome</keyword>
<protein>
    <recommendedName>
        <fullName evidence="3">Aminotransferase-like plant mobile domain-containing protein</fullName>
    </recommendedName>
</protein>
<dbReference type="EMBL" id="JAMSHJ010000006">
    <property type="protein sequence ID" value="KAI5401306.1"/>
    <property type="molecule type" value="Genomic_DNA"/>
</dbReference>
<evidence type="ECO:0000313" key="4">
    <source>
        <dbReference type="EMBL" id="KAI5401306.1"/>
    </source>
</evidence>
<dbReference type="PANTHER" id="PTHR46033:SF8">
    <property type="entry name" value="PROTEIN MAINTENANCE OF MERISTEMS-LIKE"/>
    <property type="match status" value="1"/>
</dbReference>
<feature type="compositionally biased region" description="Acidic residues" evidence="2">
    <location>
        <begin position="845"/>
        <end position="860"/>
    </location>
</feature>
<evidence type="ECO:0000313" key="5">
    <source>
        <dbReference type="Proteomes" id="UP001058974"/>
    </source>
</evidence>
<sequence length="1179" mass="133331">MAPQKPSSSKHSKKKQDSSFPPVHDLKGPMTIGNQQYVPEPPNEKEKDCIYKSQVLIPVLISGNYHAMLGPLPNPEIKPERLREFFPSYFHTKPIGAGRKPQPKEKVVEQKDSSSSTDIGELDLTYLNFPRIFRTCPWSKDPSDYVSWLDKIEKVKGPFWKEVGIFDLIQLSRVGPNICPNMLLASLYFWDSTYNTFHLPCGMVTPTLFDAATIVGLHPNGIDFDPTVLSEDTIAFETSLAPYSLFMSYYHDKSTTEVLDVEHIAFLTLWLSKYVFCSRSLQVAKRFITIANQLHAGTKLCLSEMILANLYESLSESVHFLKNTKSQGKINLSGPFWLLQLWLNATFEASLPVAPEIDEEEVNNRTVEWPRLVLLTPTDEGISLRQAFKSYVMMFAKSHQFTSTMAPFADRKIGPKWFTQQLPLEMQKDENTFLNVWESFLTPRLLFSYRNTTKNQIALIVYQPNLVSRQFGLIQIKPQPIFPKKGSIIFYNSLHTEDEGKELSKKLANASLDIRPVIFRPSFLCTPEFDEWWKDYYSNKFFDVAAFATHLTNAFAFMQDRTKKGIPRHIKEIQKFQKYFETAYRPDDLSRTICEAAAKLKRKLTEKFKKLSLPSNLSPEARYDLAFNCHPPKFPPLPTADFGVAFGFPLPDWFLCGDFMKILRQKYQKPAEHVVPTKYHLGEYPGHLHIGIEHVRVEDTILEAVKIPAKKAAVEASPSTAKKPSTKVSRKPSTIQKKKSEEERKEDKVPSEESGDESPELVPPPQKKKKLMKVSSQRSIVNPIRKDSASTSPAKPQSKDTGSGKSGFNTEIPEEQVAVEGTSEKILEETAPEEDIPASDHDMQTVEEFDTTVGEASEDESPPHPGLHVAPQGDDIEMEVVVEDDPEDGAARDGDNQLKRTEVEPTSTRNTPPAPDRAQGSGKSTGSTSFSREELENLKVQRPLEYLKAMLSTRFNFQDSSQSSSTTSGATSEAPSLGNLLTKIKTKILDVDLFKVLEENSLAQIGLKKILKQVNVLEASAEIGSFVMELMTLIDLATADLHRQRDLTNQISSKSETQTAEWDAVSTSTDKVSKLQKLSETYVEEVAACNDNIQKWKTQIATLQEKISQEEKRKASIQQPKQSEIDEELRVGIRHAEKAHQLSQEIETLSTHKSLCDHRLQLQRQKFATLRDTFANFNF</sequence>
<feature type="compositionally biased region" description="Basic and acidic residues" evidence="2">
    <location>
        <begin position="102"/>
        <end position="112"/>
    </location>
</feature>
<feature type="compositionally biased region" description="Low complexity" evidence="2">
    <location>
        <begin position="920"/>
        <end position="930"/>
    </location>
</feature>
<feature type="compositionally biased region" description="Acidic residues" evidence="2">
    <location>
        <begin position="874"/>
        <end position="888"/>
    </location>
</feature>
<reference evidence="4 5" key="1">
    <citation type="journal article" date="2022" name="Nat. Genet.">
        <title>Improved pea reference genome and pan-genome highlight genomic features and evolutionary characteristics.</title>
        <authorList>
            <person name="Yang T."/>
            <person name="Liu R."/>
            <person name="Luo Y."/>
            <person name="Hu S."/>
            <person name="Wang D."/>
            <person name="Wang C."/>
            <person name="Pandey M.K."/>
            <person name="Ge S."/>
            <person name="Xu Q."/>
            <person name="Li N."/>
            <person name="Li G."/>
            <person name="Huang Y."/>
            <person name="Saxena R.K."/>
            <person name="Ji Y."/>
            <person name="Li M."/>
            <person name="Yan X."/>
            <person name="He Y."/>
            <person name="Liu Y."/>
            <person name="Wang X."/>
            <person name="Xiang C."/>
            <person name="Varshney R.K."/>
            <person name="Ding H."/>
            <person name="Gao S."/>
            <person name="Zong X."/>
        </authorList>
    </citation>
    <scope>NUCLEOTIDE SEQUENCE [LARGE SCALE GENOMIC DNA]</scope>
    <source>
        <strain evidence="4 5">cv. Zhongwan 6</strain>
    </source>
</reference>
<dbReference type="AlphaFoldDB" id="A0A9D4WFQ9"/>
<evidence type="ECO:0000256" key="1">
    <source>
        <dbReference type="SAM" id="Coils"/>
    </source>
</evidence>
<proteinExistence type="predicted"/>
<name>A0A9D4WFQ9_PEA</name>
<evidence type="ECO:0000256" key="2">
    <source>
        <dbReference type="SAM" id="MobiDB-lite"/>
    </source>
</evidence>
<feature type="region of interest" description="Disordered" evidence="2">
    <location>
        <begin position="1"/>
        <end position="45"/>
    </location>
</feature>
<feature type="compositionally biased region" description="Basic and acidic residues" evidence="2">
    <location>
        <begin position="738"/>
        <end position="751"/>
    </location>
</feature>
<dbReference type="InterPro" id="IPR044824">
    <property type="entry name" value="MAIN-like"/>
</dbReference>
<feature type="region of interest" description="Disordered" evidence="2">
    <location>
        <begin position="94"/>
        <end position="114"/>
    </location>
</feature>
<feature type="compositionally biased region" description="Polar residues" evidence="2">
    <location>
        <begin position="789"/>
        <end position="809"/>
    </location>
</feature>
<dbReference type="Pfam" id="PF10536">
    <property type="entry name" value="PMD"/>
    <property type="match status" value="1"/>
</dbReference>
<feature type="domain" description="Aminotransferase-like plant mobile" evidence="3">
    <location>
        <begin position="164"/>
        <end position="534"/>
    </location>
</feature>
<accession>A0A9D4WFQ9</accession>
<organism evidence="4 5">
    <name type="scientific">Pisum sativum</name>
    <name type="common">Garden pea</name>
    <name type="synonym">Lathyrus oleraceus</name>
    <dbReference type="NCBI Taxonomy" id="3888"/>
    <lineage>
        <taxon>Eukaryota</taxon>
        <taxon>Viridiplantae</taxon>
        <taxon>Streptophyta</taxon>
        <taxon>Embryophyta</taxon>
        <taxon>Tracheophyta</taxon>
        <taxon>Spermatophyta</taxon>
        <taxon>Magnoliopsida</taxon>
        <taxon>eudicotyledons</taxon>
        <taxon>Gunneridae</taxon>
        <taxon>Pentapetalae</taxon>
        <taxon>rosids</taxon>
        <taxon>fabids</taxon>
        <taxon>Fabales</taxon>
        <taxon>Fabaceae</taxon>
        <taxon>Papilionoideae</taxon>
        <taxon>50 kb inversion clade</taxon>
        <taxon>NPAAA clade</taxon>
        <taxon>Hologalegina</taxon>
        <taxon>IRL clade</taxon>
        <taxon>Fabeae</taxon>
        <taxon>Lathyrus</taxon>
    </lineage>
</organism>
<gene>
    <name evidence="4" type="ORF">KIW84_065958</name>
</gene>
<evidence type="ECO:0000259" key="3">
    <source>
        <dbReference type="Pfam" id="PF10536"/>
    </source>
</evidence>
<dbReference type="GO" id="GO:0010073">
    <property type="term" value="P:meristem maintenance"/>
    <property type="evidence" value="ECO:0007669"/>
    <property type="project" value="InterPro"/>
</dbReference>
<dbReference type="Gramene" id="Psat06G0595800-T1">
    <property type="protein sequence ID" value="KAI5401306.1"/>
    <property type="gene ID" value="KIW84_065958"/>
</dbReference>
<dbReference type="Proteomes" id="UP001058974">
    <property type="component" value="Chromosome 6"/>
</dbReference>